<keyword evidence="4" id="KW-1185">Reference proteome</keyword>
<evidence type="ECO:0000313" key="3">
    <source>
        <dbReference type="EMBL" id="KAJ5202485.1"/>
    </source>
</evidence>
<comment type="pathway">
    <text evidence="1">Mycotoxin biosynthesis.</text>
</comment>
<dbReference type="PANTHER" id="PTHR33365">
    <property type="entry name" value="YALI0B05434P"/>
    <property type="match status" value="1"/>
</dbReference>
<dbReference type="Pfam" id="PF11807">
    <property type="entry name" value="UstYa"/>
    <property type="match status" value="1"/>
</dbReference>
<evidence type="ECO:0000256" key="2">
    <source>
        <dbReference type="ARBA" id="ARBA00035112"/>
    </source>
</evidence>
<proteinExistence type="inferred from homology"/>
<accession>A0A9W9MJG8</accession>
<evidence type="ECO:0000256" key="1">
    <source>
        <dbReference type="ARBA" id="ARBA00004685"/>
    </source>
</evidence>
<dbReference type="EMBL" id="JAPQKQ010000003">
    <property type="protein sequence ID" value="KAJ5202485.1"/>
    <property type="molecule type" value="Genomic_DNA"/>
</dbReference>
<protein>
    <submittedName>
        <fullName evidence="3">Uncharacterized protein</fullName>
    </submittedName>
</protein>
<evidence type="ECO:0000313" key="4">
    <source>
        <dbReference type="Proteomes" id="UP001150942"/>
    </source>
</evidence>
<dbReference type="OrthoDB" id="3687641at2759"/>
<comment type="similarity">
    <text evidence="2">Belongs to the ustYa family.</text>
</comment>
<dbReference type="Proteomes" id="UP001150942">
    <property type="component" value="Unassembled WGS sequence"/>
</dbReference>
<name>A0A9W9MJG8_9EURO</name>
<comment type="caution">
    <text evidence="3">The sequence shown here is derived from an EMBL/GenBank/DDBJ whole genome shotgun (WGS) entry which is preliminary data.</text>
</comment>
<gene>
    <name evidence="3" type="ORF">N7449_004564</name>
</gene>
<reference evidence="3" key="2">
    <citation type="journal article" date="2023" name="IMA Fungus">
        <title>Comparative genomic study of the Penicillium genus elucidates a diverse pangenome and 15 lateral gene transfer events.</title>
        <authorList>
            <person name="Petersen C."/>
            <person name="Sorensen T."/>
            <person name="Nielsen M.R."/>
            <person name="Sondergaard T.E."/>
            <person name="Sorensen J.L."/>
            <person name="Fitzpatrick D.A."/>
            <person name="Frisvad J.C."/>
            <person name="Nielsen K.L."/>
        </authorList>
    </citation>
    <scope>NUCLEOTIDE SEQUENCE</scope>
    <source>
        <strain evidence="3">IBT 20477</strain>
    </source>
</reference>
<organism evidence="3 4">
    <name type="scientific">Penicillium cf. viridicatum</name>
    <dbReference type="NCBI Taxonomy" id="2972119"/>
    <lineage>
        <taxon>Eukaryota</taxon>
        <taxon>Fungi</taxon>
        <taxon>Dikarya</taxon>
        <taxon>Ascomycota</taxon>
        <taxon>Pezizomycotina</taxon>
        <taxon>Eurotiomycetes</taxon>
        <taxon>Eurotiomycetidae</taxon>
        <taxon>Eurotiales</taxon>
        <taxon>Aspergillaceae</taxon>
        <taxon>Penicillium</taxon>
    </lineage>
</organism>
<dbReference type="PANTHER" id="PTHR33365:SF4">
    <property type="entry name" value="CYCLOCHLOROTINE BIOSYNTHESIS PROTEIN O"/>
    <property type="match status" value="1"/>
</dbReference>
<dbReference type="InterPro" id="IPR021765">
    <property type="entry name" value="UstYa-like"/>
</dbReference>
<sequence length="151" mass="17820">MSGVEVFYQLHCLSNANENQDLARKYTYREYYDLSENRPEEFTDSEPTLRKHVDHCIDMLRQYLMCVGDVGIVTMNWVEKFGIYPDFSTQHKCRKFNKIVEWADEHAAPSLPYNGGIRPRVLTRSFCQHHLLDCFGVIMSICLRLRRPQLL</sequence>
<dbReference type="AlphaFoldDB" id="A0A9W9MJG8"/>
<dbReference type="GO" id="GO:0043386">
    <property type="term" value="P:mycotoxin biosynthetic process"/>
    <property type="evidence" value="ECO:0007669"/>
    <property type="project" value="InterPro"/>
</dbReference>
<reference evidence="3" key="1">
    <citation type="submission" date="2022-11" db="EMBL/GenBank/DDBJ databases">
        <authorList>
            <person name="Petersen C."/>
        </authorList>
    </citation>
    <scope>NUCLEOTIDE SEQUENCE</scope>
    <source>
        <strain evidence="3">IBT 20477</strain>
    </source>
</reference>